<dbReference type="OrthoDB" id="118677at2"/>
<protein>
    <submittedName>
        <fullName evidence="4">DUF4142 domain-containing protein</fullName>
    </submittedName>
</protein>
<feature type="compositionally biased region" description="Basic and acidic residues" evidence="1">
    <location>
        <begin position="61"/>
        <end position="75"/>
    </location>
</feature>
<dbReference type="EMBL" id="SMLM01000001">
    <property type="protein sequence ID" value="TFZ06262.1"/>
    <property type="molecule type" value="Genomic_DNA"/>
</dbReference>
<feature type="signal peptide" evidence="2">
    <location>
        <begin position="1"/>
        <end position="24"/>
    </location>
</feature>
<feature type="region of interest" description="Disordered" evidence="1">
    <location>
        <begin position="26"/>
        <end position="75"/>
    </location>
</feature>
<proteinExistence type="predicted"/>
<reference evidence="4 5" key="1">
    <citation type="submission" date="2019-03" db="EMBL/GenBank/DDBJ databases">
        <title>Ramlibacter henchirensis DSM 14656, whole genome shotgun sequence.</title>
        <authorList>
            <person name="Zhang X."/>
            <person name="Feng G."/>
            <person name="Zhu H."/>
        </authorList>
    </citation>
    <scope>NUCLEOTIDE SEQUENCE [LARGE SCALE GENOMIC DNA]</scope>
    <source>
        <strain evidence="4 5">DSM 14656</strain>
    </source>
</reference>
<dbReference type="PANTHER" id="PTHR38593:SF1">
    <property type="entry name" value="BLR2558 PROTEIN"/>
    <property type="match status" value="1"/>
</dbReference>
<accession>A0A4Z0C5T1</accession>
<feature type="region of interest" description="Disordered" evidence="1">
    <location>
        <begin position="200"/>
        <end position="257"/>
    </location>
</feature>
<feature type="chain" id="PRO_5021239149" evidence="2">
    <location>
        <begin position="25"/>
        <end position="257"/>
    </location>
</feature>
<gene>
    <name evidence="4" type="ORF">EZ313_06360</name>
</gene>
<feature type="compositionally biased region" description="Polar residues" evidence="1">
    <location>
        <begin position="50"/>
        <end position="60"/>
    </location>
</feature>
<feature type="compositionally biased region" description="Gly residues" evidence="1">
    <location>
        <begin position="230"/>
        <end position="251"/>
    </location>
</feature>
<evidence type="ECO:0000256" key="1">
    <source>
        <dbReference type="SAM" id="MobiDB-lite"/>
    </source>
</evidence>
<dbReference type="Pfam" id="PF13628">
    <property type="entry name" value="DUF4142"/>
    <property type="match status" value="1"/>
</dbReference>
<dbReference type="AlphaFoldDB" id="A0A4Z0C5T1"/>
<dbReference type="Proteomes" id="UP000298180">
    <property type="component" value="Unassembled WGS sequence"/>
</dbReference>
<keyword evidence="5" id="KW-1185">Reference proteome</keyword>
<dbReference type="Gene3D" id="1.20.1260.10">
    <property type="match status" value="1"/>
</dbReference>
<sequence>MTMHKPKLSAVGLALAFTFGSALAQSTAPAQSSGSGGAGTSATGGRSAPQAQPGTGTRNAETNKDDKMARADRRFVQEVAGSGMFEVQAAQLASKQATDSNVKSFAGMLVDHHTKANDELTKLANAKGVELPAAPSRDLRRQIETLGKKKGQEFDQEFVRNVGVKAHEKDIKTFEKASKDLKDPELKAFAEKTLPTLKEHLAMAQKLPQAGKQGGEQQGKKAGGDSSKMGAGGGSANTGGGASTGTGGGSGANKTGS</sequence>
<dbReference type="PANTHER" id="PTHR38593">
    <property type="entry name" value="BLR2558 PROTEIN"/>
    <property type="match status" value="1"/>
</dbReference>
<feature type="compositionally biased region" description="Low complexity" evidence="1">
    <location>
        <begin position="40"/>
        <end position="49"/>
    </location>
</feature>
<feature type="domain" description="DUF4142" evidence="3">
    <location>
        <begin position="71"/>
        <end position="207"/>
    </location>
</feature>
<dbReference type="InterPro" id="IPR012347">
    <property type="entry name" value="Ferritin-like"/>
</dbReference>
<organism evidence="4 5">
    <name type="scientific">Ramlibacter henchirensis</name>
    <dbReference type="NCBI Taxonomy" id="204072"/>
    <lineage>
        <taxon>Bacteria</taxon>
        <taxon>Pseudomonadati</taxon>
        <taxon>Pseudomonadota</taxon>
        <taxon>Betaproteobacteria</taxon>
        <taxon>Burkholderiales</taxon>
        <taxon>Comamonadaceae</taxon>
        <taxon>Ramlibacter</taxon>
    </lineage>
</organism>
<comment type="caution">
    <text evidence="4">The sequence shown here is derived from an EMBL/GenBank/DDBJ whole genome shotgun (WGS) entry which is preliminary data.</text>
</comment>
<evidence type="ECO:0000256" key="2">
    <source>
        <dbReference type="SAM" id="SignalP"/>
    </source>
</evidence>
<name>A0A4Z0C5T1_9BURK</name>
<evidence type="ECO:0000313" key="4">
    <source>
        <dbReference type="EMBL" id="TFZ06262.1"/>
    </source>
</evidence>
<evidence type="ECO:0000313" key="5">
    <source>
        <dbReference type="Proteomes" id="UP000298180"/>
    </source>
</evidence>
<dbReference type="InterPro" id="IPR025419">
    <property type="entry name" value="DUF4142"/>
</dbReference>
<evidence type="ECO:0000259" key="3">
    <source>
        <dbReference type="Pfam" id="PF13628"/>
    </source>
</evidence>
<keyword evidence="2" id="KW-0732">Signal</keyword>